<keyword evidence="15" id="KW-1185">Reference proteome</keyword>
<comment type="function">
    <text evidence="11">The purine nucleoside phosphorylases catalyze the phosphorolytic breakdown of the N-glycosidic bond in the beta-(deoxy)ribonucleoside molecules, with the formation of the corresponding free purine bases and pentose-1-phosphate.</text>
</comment>
<comment type="similarity">
    <text evidence="2 11">Belongs to the PNP/MTAP phosphorylase family.</text>
</comment>
<accession>A0A4E0RBR6</accession>
<dbReference type="InterPro" id="IPR000845">
    <property type="entry name" value="Nucleoside_phosphorylase_d"/>
</dbReference>
<dbReference type="UniPathway" id="UPA00606"/>
<protein>
    <recommendedName>
        <fullName evidence="4 11">Purine nucleoside phosphorylase</fullName>
        <ecNumber evidence="3 11">2.4.2.1</ecNumber>
    </recommendedName>
    <alternativeName>
        <fullName evidence="11">Inosine-guanosine phosphorylase</fullName>
    </alternativeName>
</protein>
<evidence type="ECO:0000256" key="7">
    <source>
        <dbReference type="ARBA" id="ARBA00023918"/>
    </source>
</evidence>
<dbReference type="NCBIfam" id="NF006054">
    <property type="entry name" value="PRK08202.1"/>
    <property type="match status" value="1"/>
</dbReference>
<dbReference type="Gene3D" id="3.40.50.1580">
    <property type="entry name" value="Nucleoside phosphorylase domain"/>
    <property type="match status" value="1"/>
</dbReference>
<name>A0A4E0RBR6_FASHE</name>
<feature type="binding site" evidence="12">
    <location>
        <position position="118"/>
    </location>
    <ligand>
        <name>phosphate</name>
        <dbReference type="ChEBI" id="CHEBI:43474"/>
    </ligand>
</feature>
<dbReference type="FunFam" id="3.40.50.1580:FF:000004">
    <property type="entry name" value="Purine nucleoside phosphorylase"/>
    <property type="match status" value="1"/>
</dbReference>
<dbReference type="EC" id="2.4.2.1" evidence="3 11"/>
<evidence type="ECO:0000256" key="4">
    <source>
        <dbReference type="ARBA" id="ARBA00013834"/>
    </source>
</evidence>
<dbReference type="GO" id="GO:0004731">
    <property type="term" value="F:purine-nucleoside phosphorylase activity"/>
    <property type="evidence" value="ECO:0007669"/>
    <property type="project" value="UniProtKB-EC"/>
</dbReference>
<evidence type="ECO:0000256" key="8">
    <source>
        <dbReference type="ARBA" id="ARBA00023929"/>
    </source>
</evidence>
<dbReference type="AlphaFoldDB" id="A0A4E0RBR6"/>
<feature type="domain" description="Nucleoside phosphorylase" evidence="13">
    <location>
        <begin position="29"/>
        <end position="282"/>
    </location>
</feature>
<comment type="catalytic activity">
    <reaction evidence="10">
        <text>guanosine + phosphate = alpha-D-ribose 1-phosphate + guanine</text>
        <dbReference type="Rhea" id="RHEA:13233"/>
        <dbReference type="ChEBI" id="CHEBI:16235"/>
        <dbReference type="ChEBI" id="CHEBI:16750"/>
        <dbReference type="ChEBI" id="CHEBI:43474"/>
        <dbReference type="ChEBI" id="CHEBI:57720"/>
        <dbReference type="EC" id="2.4.2.1"/>
    </reaction>
</comment>
<evidence type="ECO:0000256" key="5">
    <source>
        <dbReference type="ARBA" id="ARBA00022676"/>
    </source>
</evidence>
<comment type="catalytic activity">
    <reaction evidence="7">
        <text>inosine + phosphate = alpha-D-ribose 1-phosphate + hypoxanthine</text>
        <dbReference type="Rhea" id="RHEA:27646"/>
        <dbReference type="ChEBI" id="CHEBI:17368"/>
        <dbReference type="ChEBI" id="CHEBI:17596"/>
        <dbReference type="ChEBI" id="CHEBI:43474"/>
        <dbReference type="ChEBI" id="CHEBI:57720"/>
        <dbReference type="EC" id="2.4.2.1"/>
    </reaction>
</comment>
<dbReference type="EMBL" id="JXXN02002013">
    <property type="protein sequence ID" value="THD23671.1"/>
    <property type="molecule type" value="Genomic_DNA"/>
</dbReference>
<evidence type="ECO:0000256" key="10">
    <source>
        <dbReference type="ARBA" id="ARBA00023970"/>
    </source>
</evidence>
<evidence type="ECO:0000313" key="14">
    <source>
        <dbReference type="EMBL" id="THD23671.1"/>
    </source>
</evidence>
<dbReference type="GO" id="GO:0047975">
    <property type="term" value="F:guanosine phosphorylase activity"/>
    <property type="evidence" value="ECO:0007669"/>
    <property type="project" value="RHEA"/>
</dbReference>
<evidence type="ECO:0000256" key="12">
    <source>
        <dbReference type="PIRSR" id="PIRSR000477-2"/>
    </source>
</evidence>
<dbReference type="PANTHER" id="PTHR11904:SF9">
    <property type="entry name" value="PURINE NUCLEOSIDE PHOSPHORYLASE-RELATED"/>
    <property type="match status" value="1"/>
</dbReference>
<evidence type="ECO:0000256" key="6">
    <source>
        <dbReference type="ARBA" id="ARBA00022679"/>
    </source>
</evidence>
<feature type="binding site" evidence="12">
    <location>
        <begin position="86"/>
        <end position="88"/>
    </location>
    <ligand>
        <name>phosphate</name>
        <dbReference type="ChEBI" id="CHEBI:43474"/>
    </ligand>
</feature>
<evidence type="ECO:0000256" key="11">
    <source>
        <dbReference type="PIRNR" id="PIRNR000477"/>
    </source>
</evidence>
<dbReference type="PANTHER" id="PTHR11904">
    <property type="entry name" value="METHYLTHIOADENOSINE/PURINE NUCLEOSIDE PHOSPHORYLASE"/>
    <property type="match status" value="1"/>
</dbReference>
<dbReference type="GO" id="GO:0009116">
    <property type="term" value="P:nucleoside metabolic process"/>
    <property type="evidence" value="ECO:0007669"/>
    <property type="project" value="InterPro"/>
</dbReference>
<feature type="binding site" evidence="12">
    <location>
        <position position="245"/>
    </location>
    <ligand>
        <name>a purine D-ribonucleoside</name>
        <dbReference type="ChEBI" id="CHEBI:142355"/>
    </ligand>
</feature>
<dbReference type="Proteomes" id="UP000230066">
    <property type="component" value="Unassembled WGS sequence"/>
</dbReference>
<keyword evidence="5 11" id="KW-0328">Glycosyltransferase</keyword>
<evidence type="ECO:0000256" key="1">
    <source>
        <dbReference type="ARBA" id="ARBA00005058"/>
    </source>
</evidence>
<dbReference type="SUPFAM" id="SSF53167">
    <property type="entry name" value="Purine and uridine phosphorylases"/>
    <property type="match status" value="1"/>
</dbReference>
<evidence type="ECO:0000256" key="2">
    <source>
        <dbReference type="ARBA" id="ARBA00006751"/>
    </source>
</evidence>
<feature type="binding site" evidence="12">
    <location>
        <position position="203"/>
    </location>
    <ligand>
        <name>a purine D-ribonucleoside</name>
        <dbReference type="ChEBI" id="CHEBI:142355"/>
    </ligand>
</feature>
<feature type="binding site" evidence="12">
    <location>
        <position position="35"/>
    </location>
    <ligand>
        <name>phosphate</name>
        <dbReference type="ChEBI" id="CHEBI:43474"/>
    </ligand>
</feature>
<sequence length="284" mass="30887">MSSNVKADYSTVSAIAKFIRARTSIKPEVGIICGSGLGKLADSVKNPVVIKYEEIPNFPRVTVDGHQGNLVFGTIGTKNVVMMQGRFHMYEGYSRHEVALPIRLMKLLGVTTLLVSNAAGGLNANYKLGDLVIIKDHISFPGLSLNNVLVGANDADFGVRFIATSDAYSTDLRQLALSIAKEQNVADIVHQGVYVHVGGPNYESPAECKMLRMLGADVVGMSTVPEVLIARHCDLKVFAVSLVTNISILNEESKEKANHEEVLSTAAIRTITLQKIFEEMIKRM</sequence>
<keyword evidence="6 11" id="KW-0808">Transferase</keyword>
<comment type="catalytic activity">
    <reaction evidence="9">
        <text>2'-deoxyinosine + phosphate = 2-deoxy-alpha-D-ribose 1-phosphate + hypoxanthine</text>
        <dbReference type="Rhea" id="RHEA:27750"/>
        <dbReference type="ChEBI" id="CHEBI:17368"/>
        <dbReference type="ChEBI" id="CHEBI:28997"/>
        <dbReference type="ChEBI" id="CHEBI:43474"/>
        <dbReference type="ChEBI" id="CHEBI:57259"/>
        <dbReference type="EC" id="2.4.2.1"/>
    </reaction>
</comment>
<feature type="binding site" evidence="12">
    <location>
        <position position="66"/>
    </location>
    <ligand>
        <name>phosphate</name>
        <dbReference type="ChEBI" id="CHEBI:43474"/>
    </ligand>
</feature>
<dbReference type="CDD" id="cd09009">
    <property type="entry name" value="PNP-EcPNPII_like"/>
    <property type="match status" value="1"/>
</dbReference>
<comment type="catalytic activity">
    <reaction evidence="8">
        <text>2'-deoxyguanosine + phosphate = 2-deoxy-alpha-D-ribose 1-phosphate + guanine</text>
        <dbReference type="Rhea" id="RHEA:27738"/>
        <dbReference type="ChEBI" id="CHEBI:16235"/>
        <dbReference type="ChEBI" id="CHEBI:17172"/>
        <dbReference type="ChEBI" id="CHEBI:43474"/>
        <dbReference type="ChEBI" id="CHEBI:57259"/>
        <dbReference type="EC" id="2.4.2.1"/>
    </reaction>
</comment>
<dbReference type="InterPro" id="IPR011270">
    <property type="entry name" value="Pur_Nuc_Pase_Ino/Guo-sp"/>
</dbReference>
<evidence type="ECO:0000256" key="9">
    <source>
        <dbReference type="ARBA" id="ARBA00023950"/>
    </source>
</evidence>
<gene>
    <name evidence="14" type="ORF">D915_005516</name>
</gene>
<comment type="pathway">
    <text evidence="1 11">Purine metabolism; purine nucleoside salvage.</text>
</comment>
<feature type="binding site" evidence="12">
    <location>
        <position position="222"/>
    </location>
    <ligand>
        <name>phosphate</name>
        <dbReference type="ChEBI" id="CHEBI:43474"/>
    </ligand>
</feature>
<evidence type="ECO:0000256" key="3">
    <source>
        <dbReference type="ARBA" id="ARBA00011886"/>
    </source>
</evidence>
<evidence type="ECO:0000259" key="13">
    <source>
        <dbReference type="Pfam" id="PF01048"/>
    </source>
</evidence>
<dbReference type="NCBIfam" id="TIGR01697">
    <property type="entry name" value="PNPH-PUNA-XAPA"/>
    <property type="match status" value="1"/>
</dbReference>
<dbReference type="InterPro" id="IPR011268">
    <property type="entry name" value="Purine_phosphorylase"/>
</dbReference>
<dbReference type="NCBIfam" id="TIGR01700">
    <property type="entry name" value="PNPH"/>
    <property type="match status" value="1"/>
</dbReference>
<proteinExistence type="inferred from homology"/>
<dbReference type="Pfam" id="PF01048">
    <property type="entry name" value="PNP_UDP_1"/>
    <property type="match status" value="1"/>
</dbReference>
<evidence type="ECO:0000313" key="15">
    <source>
        <dbReference type="Proteomes" id="UP000230066"/>
    </source>
</evidence>
<dbReference type="GO" id="GO:0005737">
    <property type="term" value="C:cytoplasm"/>
    <property type="evidence" value="ECO:0007669"/>
    <property type="project" value="TreeGrafter"/>
</dbReference>
<comment type="caution">
    <text evidence="14">The sequence shown here is derived from an EMBL/GenBank/DDBJ whole genome shotgun (WGS) entry which is preliminary data.</text>
</comment>
<organism evidence="14 15">
    <name type="scientific">Fasciola hepatica</name>
    <name type="common">Liver fluke</name>
    <dbReference type="NCBI Taxonomy" id="6192"/>
    <lineage>
        <taxon>Eukaryota</taxon>
        <taxon>Metazoa</taxon>
        <taxon>Spiralia</taxon>
        <taxon>Lophotrochozoa</taxon>
        <taxon>Platyhelminthes</taxon>
        <taxon>Trematoda</taxon>
        <taxon>Digenea</taxon>
        <taxon>Plagiorchiida</taxon>
        <taxon>Echinostomata</taxon>
        <taxon>Echinostomatoidea</taxon>
        <taxon>Fasciolidae</taxon>
        <taxon>Fasciola</taxon>
    </lineage>
</organism>
<dbReference type="PIRSF" id="PIRSF000477">
    <property type="entry name" value="PurNPase"/>
    <property type="match status" value="1"/>
</dbReference>
<dbReference type="InterPro" id="IPR035994">
    <property type="entry name" value="Nucleoside_phosphorylase_sf"/>
</dbReference>
<reference evidence="14" key="1">
    <citation type="submission" date="2019-03" db="EMBL/GenBank/DDBJ databases">
        <title>Improved annotation for the trematode Fasciola hepatica.</title>
        <authorList>
            <person name="Choi Y.-J."/>
            <person name="Martin J."/>
            <person name="Mitreva M."/>
        </authorList>
    </citation>
    <scope>NUCLEOTIDE SEQUENCE [LARGE SCALE GENOMIC DNA]</scope>
</reference>